<organism evidence="1 2">
    <name type="scientific">Streblomastix strix</name>
    <dbReference type="NCBI Taxonomy" id="222440"/>
    <lineage>
        <taxon>Eukaryota</taxon>
        <taxon>Metamonada</taxon>
        <taxon>Preaxostyla</taxon>
        <taxon>Oxymonadida</taxon>
        <taxon>Streblomastigidae</taxon>
        <taxon>Streblomastix</taxon>
    </lineage>
</organism>
<evidence type="ECO:0000313" key="2">
    <source>
        <dbReference type="Proteomes" id="UP000324800"/>
    </source>
</evidence>
<evidence type="ECO:0000313" key="1">
    <source>
        <dbReference type="EMBL" id="KAA6384820.1"/>
    </source>
</evidence>
<gene>
    <name evidence="1" type="ORF">EZS28_019653</name>
</gene>
<dbReference type="EMBL" id="SNRW01005560">
    <property type="protein sequence ID" value="KAA6384820.1"/>
    <property type="molecule type" value="Genomic_DNA"/>
</dbReference>
<name>A0A5J4VQW1_9EUKA</name>
<dbReference type="Proteomes" id="UP000324800">
    <property type="component" value="Unassembled WGS sequence"/>
</dbReference>
<comment type="caution">
    <text evidence="1">The sequence shown here is derived from an EMBL/GenBank/DDBJ whole genome shotgun (WGS) entry which is preliminary data.</text>
</comment>
<sequence length="100" mass="12074">MHDKQPPPIPVRVSHYIRTLSEEDEQLVDEFMDRTRGEFQGEFHNFGILYDLGVPRGRNDFDFEYPHFRPRRAQEEENPDEYVIQFLIHSGAFNLPRRRQ</sequence>
<accession>A0A5J4VQW1</accession>
<protein>
    <submittedName>
        <fullName evidence="1">Uncharacterized protein</fullName>
    </submittedName>
</protein>
<dbReference type="AlphaFoldDB" id="A0A5J4VQW1"/>
<reference evidence="1 2" key="1">
    <citation type="submission" date="2019-03" db="EMBL/GenBank/DDBJ databases">
        <title>Single cell metagenomics reveals metabolic interactions within the superorganism composed of flagellate Streblomastix strix and complex community of Bacteroidetes bacteria on its surface.</title>
        <authorList>
            <person name="Treitli S.C."/>
            <person name="Kolisko M."/>
            <person name="Husnik F."/>
            <person name="Keeling P."/>
            <person name="Hampl V."/>
        </authorList>
    </citation>
    <scope>NUCLEOTIDE SEQUENCE [LARGE SCALE GENOMIC DNA]</scope>
    <source>
        <strain evidence="1">ST1C</strain>
    </source>
</reference>
<proteinExistence type="predicted"/>